<dbReference type="EMBL" id="SWLB01000020">
    <property type="protein sequence ID" value="KAF3325471.1"/>
    <property type="molecule type" value="Genomic_DNA"/>
</dbReference>
<dbReference type="PANTHER" id="PTHR33672">
    <property type="entry name" value="YCF3-INTERACTING PROTEIN 1, CHLOROPLASTIC"/>
    <property type="match status" value="1"/>
</dbReference>
<name>A0A833QP94_9POAL</name>
<dbReference type="OrthoDB" id="1880037at2759"/>
<reference evidence="2" key="1">
    <citation type="submission" date="2020-01" db="EMBL/GenBank/DDBJ databases">
        <title>Genome sequence of Kobresia littledalei, the first chromosome-level genome in the family Cyperaceae.</title>
        <authorList>
            <person name="Qu G."/>
        </authorList>
    </citation>
    <scope>NUCLEOTIDE SEQUENCE</scope>
    <source>
        <strain evidence="2">C.B.Clarke</strain>
        <tissue evidence="2">Leaf</tissue>
    </source>
</reference>
<accession>A0A833QP94</accession>
<feature type="compositionally biased region" description="Low complexity" evidence="1">
    <location>
        <begin position="225"/>
        <end position="236"/>
    </location>
</feature>
<dbReference type="AlphaFoldDB" id="A0A833QP94"/>
<proteinExistence type="predicted"/>
<evidence type="ECO:0000313" key="2">
    <source>
        <dbReference type="EMBL" id="KAF3325471.1"/>
    </source>
</evidence>
<organism evidence="2 3">
    <name type="scientific">Carex littledalei</name>
    <dbReference type="NCBI Taxonomy" id="544730"/>
    <lineage>
        <taxon>Eukaryota</taxon>
        <taxon>Viridiplantae</taxon>
        <taxon>Streptophyta</taxon>
        <taxon>Embryophyta</taxon>
        <taxon>Tracheophyta</taxon>
        <taxon>Spermatophyta</taxon>
        <taxon>Magnoliopsida</taxon>
        <taxon>Liliopsida</taxon>
        <taxon>Poales</taxon>
        <taxon>Cyperaceae</taxon>
        <taxon>Cyperoideae</taxon>
        <taxon>Cariceae</taxon>
        <taxon>Carex</taxon>
        <taxon>Carex subgen. Euthyceras</taxon>
    </lineage>
</organism>
<dbReference type="PANTHER" id="PTHR33672:SF6">
    <property type="entry name" value="OS06G0574000 PROTEIN"/>
    <property type="match status" value="1"/>
</dbReference>
<gene>
    <name evidence="2" type="ORF">FCM35_KLT10542</name>
</gene>
<evidence type="ECO:0000313" key="3">
    <source>
        <dbReference type="Proteomes" id="UP000623129"/>
    </source>
</evidence>
<feature type="compositionally biased region" description="Basic and acidic residues" evidence="1">
    <location>
        <begin position="30"/>
        <end position="56"/>
    </location>
</feature>
<dbReference type="GO" id="GO:0048564">
    <property type="term" value="P:photosystem I assembly"/>
    <property type="evidence" value="ECO:0007669"/>
    <property type="project" value="InterPro"/>
</dbReference>
<comment type="caution">
    <text evidence="2">The sequence shown here is derived from an EMBL/GenBank/DDBJ whole genome shotgun (WGS) entry which is preliminary data.</text>
</comment>
<feature type="region of interest" description="Disordered" evidence="1">
    <location>
        <begin position="219"/>
        <end position="246"/>
    </location>
</feature>
<evidence type="ECO:0000256" key="1">
    <source>
        <dbReference type="SAM" id="MobiDB-lite"/>
    </source>
</evidence>
<dbReference type="InterPro" id="IPR040340">
    <property type="entry name" value="CEST/Y3IP1"/>
</dbReference>
<feature type="compositionally biased region" description="Acidic residues" evidence="1">
    <location>
        <begin position="57"/>
        <end position="70"/>
    </location>
</feature>
<dbReference type="GO" id="GO:0080183">
    <property type="term" value="P:response to photooxidative stress"/>
    <property type="evidence" value="ECO:0007669"/>
    <property type="project" value="InterPro"/>
</dbReference>
<protein>
    <submittedName>
        <fullName evidence="2">Actin cytoskeleton-regulatory complex protein pan-1-like protein</fullName>
    </submittedName>
</protein>
<feature type="region of interest" description="Disordered" evidence="1">
    <location>
        <begin position="1"/>
        <end position="79"/>
    </location>
</feature>
<sequence>MQSPSKEEATPLYLSQLHPNSDTKEEEEQEKNIIPKPNDIKELEVQKEEESVKEETREEEEEEKRDDEQDGYYSKNSSSSAFYSTLSSFDNENERRIPVDPVSLTEIGMFEEDGPLSMPEMFTEVTVQSPILPPLRTPRFVSASLPCSANSSPHYTFSSNQRWVEEPNLHPNSVQSPRTLARQHSLALTRFASNRSMSFAEGRTFAHNDTFQVLGVMMRNSNDRSPGSSSSTSSESPKTKTKTKTTKEDDFKCGALCMYLPSFSKKKQMQLRHQADVRANGGISRLASLEKFDCGSWSLHNGNACDPDTPVEMERSSARDMDSPIHSAFLFDGVEKRGILKKSSSRLGSSKSMGLSNRHVRFSVVNSPVASCPSSPSVSSVCISPRLRRAREEFTAFLEAAQSA</sequence>
<dbReference type="GO" id="GO:0009535">
    <property type="term" value="C:chloroplast thylakoid membrane"/>
    <property type="evidence" value="ECO:0007669"/>
    <property type="project" value="InterPro"/>
</dbReference>
<dbReference type="Proteomes" id="UP000623129">
    <property type="component" value="Unassembled WGS sequence"/>
</dbReference>
<keyword evidence="3" id="KW-1185">Reference proteome</keyword>